<dbReference type="RefSeq" id="WP_155464980.1">
    <property type="nucleotide sequence ID" value="NZ_WNKY01000018.1"/>
</dbReference>
<feature type="transmembrane region" description="Helical" evidence="1">
    <location>
        <begin position="91"/>
        <end position="106"/>
    </location>
</feature>
<comment type="caution">
    <text evidence="2">The sequence shown here is derived from an EMBL/GenBank/DDBJ whole genome shotgun (WGS) entry which is preliminary data.</text>
</comment>
<accession>A0A6L6PMG4</accession>
<evidence type="ECO:0000313" key="3">
    <source>
        <dbReference type="Proteomes" id="UP000475582"/>
    </source>
</evidence>
<gene>
    <name evidence="2" type="ORF">GM676_17225</name>
</gene>
<feature type="transmembrane region" description="Helical" evidence="1">
    <location>
        <begin position="12"/>
        <end position="39"/>
    </location>
</feature>
<reference evidence="2 3" key="1">
    <citation type="submission" date="2019-11" db="EMBL/GenBank/DDBJ databases">
        <title>Type strains purchased from KCTC, JCM and DSMZ.</title>
        <authorList>
            <person name="Lu H."/>
        </authorList>
    </citation>
    <scope>NUCLEOTIDE SEQUENCE [LARGE SCALE GENOMIC DNA]</scope>
    <source>
        <strain evidence="2 3">KCTC 22382</strain>
    </source>
</reference>
<evidence type="ECO:0000256" key="1">
    <source>
        <dbReference type="SAM" id="Phobius"/>
    </source>
</evidence>
<keyword evidence="1" id="KW-1133">Transmembrane helix</keyword>
<sequence>MRLESLATQKKSLLNFCCLSFPLALIPSTIFYILASSILRWTGTDLETIKAPEQSLTSTAVAFTILVGPALETLILALIIRLILIFTKRKNVVAAVSALLVAGIHGTIGPLWFFGTVWTFFVLSSGYLIWREESFLKACTAALIPHMLINTTVVLATTAASLYT</sequence>
<keyword evidence="1" id="KW-0472">Membrane</keyword>
<keyword evidence="1" id="KW-0812">Transmembrane</keyword>
<evidence type="ECO:0000313" key="2">
    <source>
        <dbReference type="EMBL" id="MTV39315.1"/>
    </source>
</evidence>
<dbReference type="AlphaFoldDB" id="A0A6L6PMG4"/>
<proteinExistence type="predicted"/>
<dbReference type="Proteomes" id="UP000475582">
    <property type="component" value="Unassembled WGS sequence"/>
</dbReference>
<organism evidence="2 3">
    <name type="scientific">Duganella radicis</name>
    <dbReference type="NCBI Taxonomy" id="551988"/>
    <lineage>
        <taxon>Bacteria</taxon>
        <taxon>Pseudomonadati</taxon>
        <taxon>Pseudomonadota</taxon>
        <taxon>Betaproteobacteria</taxon>
        <taxon>Burkholderiales</taxon>
        <taxon>Oxalobacteraceae</taxon>
        <taxon>Telluria group</taxon>
        <taxon>Duganella</taxon>
    </lineage>
</organism>
<protein>
    <recommendedName>
        <fullName evidence="4">CPBP family intramembrane metalloprotease</fullName>
    </recommendedName>
</protein>
<keyword evidence="3" id="KW-1185">Reference proteome</keyword>
<dbReference type="EMBL" id="WNKY01000018">
    <property type="protein sequence ID" value="MTV39315.1"/>
    <property type="molecule type" value="Genomic_DNA"/>
</dbReference>
<feature type="transmembrane region" description="Helical" evidence="1">
    <location>
        <begin position="142"/>
        <end position="163"/>
    </location>
</feature>
<evidence type="ECO:0008006" key="4">
    <source>
        <dbReference type="Google" id="ProtNLM"/>
    </source>
</evidence>
<feature type="transmembrane region" description="Helical" evidence="1">
    <location>
        <begin position="59"/>
        <end position="84"/>
    </location>
</feature>
<dbReference type="OrthoDB" id="8919121at2"/>
<name>A0A6L6PMG4_9BURK</name>